<keyword evidence="11 14" id="KW-0482">Metalloprotease</keyword>
<evidence type="ECO:0000313" key="19">
    <source>
        <dbReference type="Proteomes" id="UP000652013"/>
    </source>
</evidence>
<keyword evidence="9 14" id="KW-0862">Zinc</keyword>
<dbReference type="PANTHER" id="PTHR39188:SF3">
    <property type="entry name" value="STAGE IV SPORULATION PROTEIN FB"/>
    <property type="match status" value="1"/>
</dbReference>
<evidence type="ECO:0000256" key="3">
    <source>
        <dbReference type="ARBA" id="ARBA00022475"/>
    </source>
</evidence>
<dbReference type="Pfam" id="PF00571">
    <property type="entry name" value="CBS"/>
    <property type="match status" value="2"/>
</dbReference>
<comment type="similarity">
    <text evidence="2 14">Belongs to the peptidase M50B family.</text>
</comment>
<comment type="subcellular location">
    <subcellularLocation>
        <location evidence="1 14">Cell membrane</location>
        <topology evidence="1 14">Multi-pass membrane protein</topology>
    </subcellularLocation>
</comment>
<dbReference type="Pfam" id="PF02163">
    <property type="entry name" value="Peptidase_M50"/>
    <property type="match status" value="2"/>
</dbReference>
<evidence type="ECO:0000259" key="17">
    <source>
        <dbReference type="SMART" id="SM00116"/>
    </source>
</evidence>
<keyword evidence="5 14" id="KW-0812">Transmembrane</keyword>
<feature type="transmembrane region" description="Helical" evidence="14">
    <location>
        <begin position="138"/>
        <end position="160"/>
    </location>
</feature>
<gene>
    <name evidence="18" type="primary">rip3</name>
    <name evidence="18" type="ORF">Sya03_60550</name>
</gene>
<dbReference type="RefSeq" id="WP_203941868.1">
    <property type="nucleotide sequence ID" value="NZ_BAAAGJ010000021.1"/>
</dbReference>
<keyword evidence="12" id="KW-0129">CBS domain</keyword>
<dbReference type="SMART" id="SM00116">
    <property type="entry name" value="CBS"/>
    <property type="match status" value="2"/>
</dbReference>
<dbReference type="InterPro" id="IPR000644">
    <property type="entry name" value="CBS_dom"/>
</dbReference>
<evidence type="ECO:0000256" key="8">
    <source>
        <dbReference type="ARBA" id="ARBA00022801"/>
    </source>
</evidence>
<evidence type="ECO:0000256" key="2">
    <source>
        <dbReference type="ARBA" id="ARBA00007931"/>
    </source>
</evidence>
<evidence type="ECO:0000256" key="4">
    <source>
        <dbReference type="ARBA" id="ARBA00022670"/>
    </source>
</evidence>
<evidence type="ECO:0000256" key="1">
    <source>
        <dbReference type="ARBA" id="ARBA00004651"/>
    </source>
</evidence>
<evidence type="ECO:0000313" key="18">
    <source>
        <dbReference type="EMBL" id="GIJ06703.1"/>
    </source>
</evidence>
<accession>A0A8J4DMQ4</accession>
<dbReference type="CDD" id="cd06164">
    <property type="entry name" value="S2P-M50_SpoIVFB_CBS"/>
    <property type="match status" value="1"/>
</dbReference>
<evidence type="ECO:0000256" key="12">
    <source>
        <dbReference type="ARBA" id="ARBA00023122"/>
    </source>
</evidence>
<feature type="domain" description="CBS" evidence="17">
    <location>
        <begin position="321"/>
        <end position="367"/>
    </location>
</feature>
<keyword evidence="4 14" id="KW-0645">Protease</keyword>
<keyword evidence="7" id="KW-0677">Repeat</keyword>
<dbReference type="GO" id="GO:0005886">
    <property type="term" value="C:plasma membrane"/>
    <property type="evidence" value="ECO:0007669"/>
    <property type="project" value="UniProtKB-SubCell"/>
</dbReference>
<feature type="transmembrane region" description="Helical" evidence="14">
    <location>
        <begin position="47"/>
        <end position="66"/>
    </location>
</feature>
<evidence type="ECO:0000256" key="5">
    <source>
        <dbReference type="ARBA" id="ARBA00022692"/>
    </source>
</evidence>
<dbReference type="GO" id="GO:0006508">
    <property type="term" value="P:proteolysis"/>
    <property type="evidence" value="ECO:0007669"/>
    <property type="project" value="UniProtKB-KW"/>
</dbReference>
<evidence type="ECO:0000256" key="9">
    <source>
        <dbReference type="ARBA" id="ARBA00022833"/>
    </source>
</evidence>
<sequence>MRQTIRFGRVAGIPIGVHWSVFVILVLLTEGLAAGVLPDGAPGHGAVAYWVTAAFVAAAFLAALLGHELAHSLAARHYRVGVRQITLWLLGGVSELDGDPPHPRAALVIAGAGPAASLVAAGVFAAGATLAAATGVPALARVALAWLALVNLVLAAFNLLPGAPLDGGRVLAAVVWWIRGDRAQALRAAGTAGTVVGGVLVAAGFAVVLVARNLAGLWWILLGWFLIGAARTETAQAALAGPLARTTVGQAMGSPAVCGYTSQSVSAFVVGVVRHQPHRAYPVLDLDGRVAGTVTVSALLRVPAARRPGTLLSAVLNPSASRRALNPGTTLPDAADQLTAAGGLIPVLAEGRLCGVLTATDLRHATEVAALGGIVDRTRADGIHPAAPT</sequence>
<dbReference type="GO" id="GO:0046872">
    <property type="term" value="F:metal ion binding"/>
    <property type="evidence" value="ECO:0007669"/>
    <property type="project" value="UniProtKB-UniRule"/>
</dbReference>
<dbReference type="InterPro" id="IPR016483">
    <property type="entry name" value="UCP006404_Pept_M50_CBS"/>
</dbReference>
<evidence type="ECO:0000256" key="6">
    <source>
        <dbReference type="ARBA" id="ARBA00022723"/>
    </source>
</evidence>
<evidence type="ECO:0000256" key="10">
    <source>
        <dbReference type="ARBA" id="ARBA00022989"/>
    </source>
</evidence>
<reference evidence="18" key="1">
    <citation type="submission" date="2021-01" db="EMBL/GenBank/DDBJ databases">
        <title>Whole genome shotgun sequence of Spirilliplanes yamanashiensis NBRC 15828.</title>
        <authorList>
            <person name="Komaki H."/>
            <person name="Tamura T."/>
        </authorList>
    </citation>
    <scope>NUCLEOTIDE SEQUENCE</scope>
    <source>
        <strain evidence="18">NBRC 15828</strain>
    </source>
</reference>
<feature type="binding site" evidence="16">
    <location>
        <position position="71"/>
    </location>
    <ligand>
        <name>Zn(2+)</name>
        <dbReference type="ChEBI" id="CHEBI:29105"/>
        <note>catalytic</note>
    </ligand>
</feature>
<keyword evidence="6 14" id="KW-0479">Metal-binding</keyword>
<evidence type="ECO:0000256" key="11">
    <source>
        <dbReference type="ARBA" id="ARBA00023049"/>
    </source>
</evidence>
<name>A0A8J4DMQ4_9ACTN</name>
<keyword evidence="10 14" id="KW-1133">Transmembrane helix</keyword>
<dbReference type="EMBL" id="BOOY01000044">
    <property type="protein sequence ID" value="GIJ06703.1"/>
    <property type="molecule type" value="Genomic_DNA"/>
</dbReference>
<proteinExistence type="inferred from homology"/>
<keyword evidence="3 14" id="KW-1003">Cell membrane</keyword>
<keyword evidence="19" id="KW-1185">Reference proteome</keyword>
<dbReference type="InterPro" id="IPR046342">
    <property type="entry name" value="CBS_dom_sf"/>
</dbReference>
<dbReference type="Proteomes" id="UP000652013">
    <property type="component" value="Unassembled WGS sequence"/>
</dbReference>
<keyword evidence="8 14" id="KW-0378">Hydrolase</keyword>
<comment type="caution">
    <text evidence="18">The sequence shown here is derived from an EMBL/GenBank/DDBJ whole genome shotgun (WGS) entry which is preliminary data.</text>
</comment>
<comment type="cofactor">
    <cofactor evidence="14 16">
        <name>Zn(2+)</name>
        <dbReference type="ChEBI" id="CHEBI:29105"/>
    </cofactor>
    <text evidence="14 16">Binds 1 zinc ion per subunit.</text>
</comment>
<feature type="transmembrane region" description="Helical" evidence="14">
    <location>
        <begin position="7"/>
        <end position="27"/>
    </location>
</feature>
<feature type="transmembrane region" description="Helical" evidence="14">
    <location>
        <begin position="105"/>
        <end position="132"/>
    </location>
</feature>
<dbReference type="InterPro" id="IPR008915">
    <property type="entry name" value="Peptidase_M50"/>
</dbReference>
<dbReference type="GO" id="GO:0008237">
    <property type="term" value="F:metallopeptidase activity"/>
    <property type="evidence" value="ECO:0007669"/>
    <property type="project" value="UniProtKB-UniRule"/>
</dbReference>
<dbReference type="Gene3D" id="3.10.580.10">
    <property type="entry name" value="CBS-domain"/>
    <property type="match status" value="1"/>
</dbReference>
<dbReference type="AlphaFoldDB" id="A0A8J4DMQ4"/>
<feature type="domain" description="CBS" evidence="17">
    <location>
        <begin position="255"/>
        <end position="304"/>
    </location>
</feature>
<organism evidence="18 19">
    <name type="scientific">Spirilliplanes yamanashiensis</name>
    <dbReference type="NCBI Taxonomy" id="42233"/>
    <lineage>
        <taxon>Bacteria</taxon>
        <taxon>Bacillati</taxon>
        <taxon>Actinomycetota</taxon>
        <taxon>Actinomycetes</taxon>
        <taxon>Micromonosporales</taxon>
        <taxon>Micromonosporaceae</taxon>
        <taxon>Spirilliplanes</taxon>
    </lineage>
</organism>
<evidence type="ECO:0000256" key="13">
    <source>
        <dbReference type="ARBA" id="ARBA00023136"/>
    </source>
</evidence>
<feature type="binding site" evidence="16">
    <location>
        <position position="166"/>
    </location>
    <ligand>
        <name>Zn(2+)</name>
        <dbReference type="ChEBI" id="CHEBI:29105"/>
        <note>catalytic</note>
    </ligand>
</feature>
<feature type="active site" evidence="15">
    <location>
        <position position="68"/>
    </location>
</feature>
<evidence type="ECO:0000256" key="15">
    <source>
        <dbReference type="PIRSR" id="PIRSR006404-1"/>
    </source>
</evidence>
<evidence type="ECO:0000256" key="16">
    <source>
        <dbReference type="PIRSR" id="PIRSR006404-2"/>
    </source>
</evidence>
<dbReference type="PIRSF" id="PIRSF006404">
    <property type="entry name" value="UCP006404_Pept_M50_CBS"/>
    <property type="match status" value="1"/>
</dbReference>
<feature type="binding site" evidence="16">
    <location>
        <position position="67"/>
    </location>
    <ligand>
        <name>Zn(2+)</name>
        <dbReference type="ChEBI" id="CHEBI:29105"/>
        <note>catalytic</note>
    </ligand>
</feature>
<dbReference type="SUPFAM" id="SSF54631">
    <property type="entry name" value="CBS-domain pair"/>
    <property type="match status" value="1"/>
</dbReference>
<dbReference type="PANTHER" id="PTHR39188">
    <property type="entry name" value="MEMBRANE-ASSOCIATED ZINC METALLOPROTEASE M50B"/>
    <property type="match status" value="1"/>
</dbReference>
<keyword evidence="13 14" id="KW-0472">Membrane</keyword>
<protein>
    <recommendedName>
        <fullName evidence="14">Zinc metalloprotease</fullName>
    </recommendedName>
</protein>
<feature type="transmembrane region" description="Helical" evidence="14">
    <location>
        <begin position="188"/>
        <end position="210"/>
    </location>
</feature>
<evidence type="ECO:0000256" key="7">
    <source>
        <dbReference type="ARBA" id="ARBA00022737"/>
    </source>
</evidence>
<evidence type="ECO:0000256" key="14">
    <source>
        <dbReference type="PIRNR" id="PIRNR006404"/>
    </source>
</evidence>